<dbReference type="SUPFAM" id="SSF46785">
    <property type="entry name" value="Winged helix' DNA-binding domain"/>
    <property type="match status" value="1"/>
</dbReference>
<dbReference type="InterPro" id="IPR005119">
    <property type="entry name" value="LysR_subst-bd"/>
</dbReference>
<reference evidence="6 7" key="1">
    <citation type="submission" date="2018-06" db="EMBL/GenBank/DDBJ databases">
        <authorList>
            <consortium name="Pathogen Informatics"/>
            <person name="Doyle S."/>
        </authorList>
    </citation>
    <scope>NUCLEOTIDE SEQUENCE [LARGE SCALE GENOMIC DNA]</scope>
    <source>
        <strain evidence="6 7">NCTC4824</strain>
    </source>
</reference>
<dbReference type="InterPro" id="IPR036390">
    <property type="entry name" value="WH_DNA-bd_sf"/>
</dbReference>
<dbReference type="Gene3D" id="1.10.10.10">
    <property type="entry name" value="Winged helix-like DNA-binding domain superfamily/Winged helix DNA-binding domain"/>
    <property type="match status" value="1"/>
</dbReference>
<gene>
    <name evidence="6" type="primary">gltC_1</name>
    <name evidence="6" type="ORF">NCTC4824_00595</name>
</gene>
<organism evidence="6 7">
    <name type="scientific">Lederbergia lenta</name>
    <name type="common">Bacillus lentus</name>
    <dbReference type="NCBI Taxonomy" id="1467"/>
    <lineage>
        <taxon>Bacteria</taxon>
        <taxon>Bacillati</taxon>
        <taxon>Bacillota</taxon>
        <taxon>Bacilli</taxon>
        <taxon>Bacillales</taxon>
        <taxon>Bacillaceae</taxon>
        <taxon>Lederbergia</taxon>
    </lineage>
</organism>
<dbReference type="InterPro" id="IPR000847">
    <property type="entry name" value="LysR_HTH_N"/>
</dbReference>
<dbReference type="EMBL" id="LS483476">
    <property type="protein sequence ID" value="SQI52982.1"/>
    <property type="molecule type" value="Genomic_DNA"/>
</dbReference>
<feature type="domain" description="HTH lysR-type" evidence="5">
    <location>
        <begin position="29"/>
        <end position="86"/>
    </location>
</feature>
<dbReference type="Pfam" id="PF03466">
    <property type="entry name" value="LysR_substrate"/>
    <property type="match status" value="1"/>
</dbReference>
<name>A0A2X4W245_LEDLE</name>
<dbReference type="GO" id="GO:0003677">
    <property type="term" value="F:DNA binding"/>
    <property type="evidence" value="ECO:0007669"/>
    <property type="project" value="UniProtKB-KW"/>
</dbReference>
<proteinExistence type="inferred from homology"/>
<dbReference type="GO" id="GO:0003700">
    <property type="term" value="F:DNA-binding transcription factor activity"/>
    <property type="evidence" value="ECO:0007669"/>
    <property type="project" value="InterPro"/>
</dbReference>
<evidence type="ECO:0000256" key="2">
    <source>
        <dbReference type="ARBA" id="ARBA00023015"/>
    </source>
</evidence>
<evidence type="ECO:0000256" key="4">
    <source>
        <dbReference type="ARBA" id="ARBA00023163"/>
    </source>
</evidence>
<protein>
    <submittedName>
        <fullName evidence="6">LysR family transcriptional regulator</fullName>
    </submittedName>
</protein>
<dbReference type="PANTHER" id="PTHR30346">
    <property type="entry name" value="TRANSCRIPTIONAL DUAL REGULATOR HCAR-RELATED"/>
    <property type="match status" value="1"/>
</dbReference>
<dbReference type="KEGG" id="blen:NCTC4824_00595"/>
<dbReference type="Pfam" id="PF00126">
    <property type="entry name" value="HTH_1"/>
    <property type="match status" value="1"/>
</dbReference>
<evidence type="ECO:0000259" key="5">
    <source>
        <dbReference type="PROSITE" id="PS50931"/>
    </source>
</evidence>
<keyword evidence="4" id="KW-0804">Transcription</keyword>
<evidence type="ECO:0000313" key="6">
    <source>
        <dbReference type="EMBL" id="SQI52982.1"/>
    </source>
</evidence>
<keyword evidence="2" id="KW-0805">Transcription regulation</keyword>
<evidence type="ECO:0000256" key="3">
    <source>
        <dbReference type="ARBA" id="ARBA00023125"/>
    </source>
</evidence>
<dbReference type="Gene3D" id="3.40.190.10">
    <property type="entry name" value="Periplasmic binding protein-like II"/>
    <property type="match status" value="2"/>
</dbReference>
<dbReference type="STRING" id="1348624.GCA_001591545_02616"/>
<dbReference type="SUPFAM" id="SSF53850">
    <property type="entry name" value="Periplasmic binding protein-like II"/>
    <property type="match status" value="1"/>
</dbReference>
<dbReference type="Proteomes" id="UP000249134">
    <property type="component" value="Chromosome 1"/>
</dbReference>
<evidence type="ECO:0000313" key="7">
    <source>
        <dbReference type="Proteomes" id="UP000249134"/>
    </source>
</evidence>
<dbReference type="PANTHER" id="PTHR30346:SF0">
    <property type="entry name" value="HCA OPERON TRANSCRIPTIONAL ACTIVATOR HCAR"/>
    <property type="match status" value="1"/>
</dbReference>
<dbReference type="CDD" id="cd05466">
    <property type="entry name" value="PBP2_LTTR_substrate"/>
    <property type="match status" value="1"/>
</dbReference>
<comment type="similarity">
    <text evidence="1">Belongs to the LysR transcriptional regulatory family.</text>
</comment>
<dbReference type="FunFam" id="1.10.10.10:FF:000001">
    <property type="entry name" value="LysR family transcriptional regulator"/>
    <property type="match status" value="1"/>
</dbReference>
<dbReference type="PROSITE" id="PS50931">
    <property type="entry name" value="HTH_LYSR"/>
    <property type="match status" value="1"/>
</dbReference>
<keyword evidence="3" id="KW-0238">DNA-binding</keyword>
<sequence>MLKGVVIERFSFSFIEQFIISFERVVFGLTLQQLKYVLEVASKGSMNEAAKSLFISQPRLSNAIKELEKEVKITLFIRTNRGVTISNEGSEFLGYARQVLQQFNMLEEKYISEKPAKQHFSISTQHYTFAANAFVELVKEFGAENYEFTLRESKTYEIIEDVKNLRSELGIIYLSSDNESILLKLLKERNIIFSELFTAQPHVFISKRHPLSDKEYINLDELDDYPCLSFEQGEYNSFYLSEEILSTRSVKKSIKVSDRATIVNFMIGLDGYTISSGVFPKYLHGDDIIAVPLNADEVIRVGIIKHSDVILTKLGEIYMDALKRVAQEL</sequence>
<accession>A0A2X4W245</accession>
<dbReference type="AlphaFoldDB" id="A0A2X4W245"/>
<dbReference type="PRINTS" id="PR00039">
    <property type="entry name" value="HTHLYSR"/>
</dbReference>
<dbReference type="InterPro" id="IPR036388">
    <property type="entry name" value="WH-like_DNA-bd_sf"/>
</dbReference>
<evidence type="ECO:0000256" key="1">
    <source>
        <dbReference type="ARBA" id="ARBA00009437"/>
    </source>
</evidence>
<dbReference type="GO" id="GO:0032993">
    <property type="term" value="C:protein-DNA complex"/>
    <property type="evidence" value="ECO:0007669"/>
    <property type="project" value="TreeGrafter"/>
</dbReference>
<keyword evidence="7" id="KW-1185">Reference proteome</keyword>